<reference evidence="1" key="1">
    <citation type="journal article" date="2014" name="Int. J. Syst. Evol. Microbiol.">
        <title>Complete genome sequence of Corynebacterium casei LMG S-19264T (=DSM 44701T), isolated from a smear-ripened cheese.</title>
        <authorList>
            <consortium name="US DOE Joint Genome Institute (JGI-PGF)"/>
            <person name="Walter F."/>
            <person name="Albersmeier A."/>
            <person name="Kalinowski J."/>
            <person name="Ruckert C."/>
        </authorList>
    </citation>
    <scope>NUCLEOTIDE SEQUENCE</scope>
    <source>
        <strain evidence="1">CGMCC 1.15958</strain>
    </source>
</reference>
<gene>
    <name evidence="1" type="ORF">GCM10011514_23690</name>
</gene>
<organism evidence="1 2">
    <name type="scientific">Emticicia aquatilis</name>
    <dbReference type="NCBI Taxonomy" id="1537369"/>
    <lineage>
        <taxon>Bacteria</taxon>
        <taxon>Pseudomonadati</taxon>
        <taxon>Bacteroidota</taxon>
        <taxon>Cytophagia</taxon>
        <taxon>Cytophagales</taxon>
        <taxon>Leadbetterellaceae</taxon>
        <taxon>Emticicia</taxon>
    </lineage>
</organism>
<accession>A0A916YSU6</accession>
<keyword evidence="2" id="KW-1185">Reference proteome</keyword>
<protein>
    <submittedName>
        <fullName evidence="1">Uncharacterized protein</fullName>
    </submittedName>
</protein>
<reference evidence="1" key="2">
    <citation type="submission" date="2020-09" db="EMBL/GenBank/DDBJ databases">
        <authorList>
            <person name="Sun Q."/>
            <person name="Zhou Y."/>
        </authorList>
    </citation>
    <scope>NUCLEOTIDE SEQUENCE</scope>
    <source>
        <strain evidence="1">CGMCC 1.15958</strain>
    </source>
</reference>
<dbReference type="Proteomes" id="UP000609064">
    <property type="component" value="Unassembled WGS sequence"/>
</dbReference>
<name>A0A916YSU6_9BACT</name>
<evidence type="ECO:0000313" key="1">
    <source>
        <dbReference type="EMBL" id="GGD58989.1"/>
    </source>
</evidence>
<dbReference type="EMBL" id="BMKK01000004">
    <property type="protein sequence ID" value="GGD58989.1"/>
    <property type="molecule type" value="Genomic_DNA"/>
</dbReference>
<proteinExistence type="predicted"/>
<sequence length="124" mass="14739">MIIYVKPDIKATDLIRQFNEIYPFLRLEIYHRGEEMSDAAHDCLLCDIVHRKAVESFAISPEMKVSEVENMFWENMGIQISIFRKSGKTWLESSFTNYWSLERQNNLGKDMNDFMKIEPQKIRV</sequence>
<evidence type="ECO:0000313" key="2">
    <source>
        <dbReference type="Proteomes" id="UP000609064"/>
    </source>
</evidence>
<dbReference type="AlphaFoldDB" id="A0A916YSU6"/>
<dbReference type="RefSeq" id="WP_188766296.1">
    <property type="nucleotide sequence ID" value="NZ_BMKK01000004.1"/>
</dbReference>
<comment type="caution">
    <text evidence="1">The sequence shown here is derived from an EMBL/GenBank/DDBJ whole genome shotgun (WGS) entry which is preliminary data.</text>
</comment>